<keyword evidence="11" id="KW-1185">Reference proteome</keyword>
<dbReference type="InterPro" id="IPR001138">
    <property type="entry name" value="Zn2Cys6_DnaBD"/>
</dbReference>
<dbReference type="GO" id="GO:0000981">
    <property type="term" value="F:DNA-binding transcription factor activity, RNA polymerase II-specific"/>
    <property type="evidence" value="ECO:0007669"/>
    <property type="project" value="InterPro"/>
</dbReference>
<feature type="domain" description="Zn(2)-C6 fungal-type" evidence="9">
    <location>
        <begin position="26"/>
        <end position="59"/>
    </location>
</feature>
<evidence type="ECO:0000256" key="7">
    <source>
        <dbReference type="SAM" id="Coils"/>
    </source>
</evidence>
<dbReference type="SUPFAM" id="SSF57701">
    <property type="entry name" value="Zn2/Cys6 DNA-binding domain"/>
    <property type="match status" value="1"/>
</dbReference>
<dbReference type="CDD" id="cd12148">
    <property type="entry name" value="fungal_TF_MHR"/>
    <property type="match status" value="1"/>
</dbReference>
<evidence type="ECO:0000256" key="8">
    <source>
        <dbReference type="SAM" id="MobiDB-lite"/>
    </source>
</evidence>
<gene>
    <name evidence="10" type="ORF">C8Q69DRAFT_109029</name>
</gene>
<dbReference type="STRING" id="264951.A0A443HKA2"/>
<dbReference type="Proteomes" id="UP000283841">
    <property type="component" value="Unassembled WGS sequence"/>
</dbReference>
<dbReference type="GO" id="GO:0000976">
    <property type="term" value="F:transcription cis-regulatory region binding"/>
    <property type="evidence" value="ECO:0007669"/>
    <property type="project" value="TreeGrafter"/>
</dbReference>
<keyword evidence="5" id="KW-0804">Transcription</keyword>
<dbReference type="GO" id="GO:0006351">
    <property type="term" value="P:DNA-templated transcription"/>
    <property type="evidence" value="ECO:0007669"/>
    <property type="project" value="InterPro"/>
</dbReference>
<evidence type="ECO:0000256" key="2">
    <source>
        <dbReference type="ARBA" id="ARBA00022723"/>
    </source>
</evidence>
<feature type="region of interest" description="Disordered" evidence="8">
    <location>
        <begin position="1"/>
        <end position="25"/>
    </location>
</feature>
<comment type="subcellular location">
    <subcellularLocation>
        <location evidence="1">Nucleus</location>
    </subcellularLocation>
</comment>
<dbReference type="GO" id="GO:0008270">
    <property type="term" value="F:zinc ion binding"/>
    <property type="evidence" value="ECO:0007669"/>
    <property type="project" value="InterPro"/>
</dbReference>
<dbReference type="EMBL" id="RCNU01000014">
    <property type="protein sequence ID" value="RWQ92273.1"/>
    <property type="molecule type" value="Genomic_DNA"/>
</dbReference>
<evidence type="ECO:0000259" key="9">
    <source>
        <dbReference type="PROSITE" id="PS50048"/>
    </source>
</evidence>
<dbReference type="SMART" id="SM00066">
    <property type="entry name" value="GAL4"/>
    <property type="match status" value="1"/>
</dbReference>
<keyword evidence="2" id="KW-0479">Metal-binding</keyword>
<dbReference type="InterPro" id="IPR051089">
    <property type="entry name" value="prtT"/>
</dbReference>
<dbReference type="InterPro" id="IPR007219">
    <property type="entry name" value="XnlR_reg_dom"/>
</dbReference>
<dbReference type="InterPro" id="IPR036864">
    <property type="entry name" value="Zn2-C6_fun-type_DNA-bd_sf"/>
</dbReference>
<accession>A0A443HKA2</accession>
<dbReference type="Pfam" id="PF04082">
    <property type="entry name" value="Fungal_trans"/>
    <property type="match status" value="1"/>
</dbReference>
<reference evidence="10 11" key="1">
    <citation type="journal article" date="2018" name="Front. Microbiol.">
        <title>Genomic and genetic insights into a cosmopolitan fungus, Paecilomyces variotii (Eurotiales).</title>
        <authorList>
            <person name="Urquhart A.S."/>
            <person name="Mondo S.J."/>
            <person name="Makela M.R."/>
            <person name="Hane J.K."/>
            <person name="Wiebenga A."/>
            <person name="He G."/>
            <person name="Mihaltcheva S."/>
            <person name="Pangilinan J."/>
            <person name="Lipzen A."/>
            <person name="Barry K."/>
            <person name="de Vries R.P."/>
            <person name="Grigoriev I.V."/>
            <person name="Idnurm A."/>
        </authorList>
    </citation>
    <scope>NUCLEOTIDE SEQUENCE [LARGE SCALE GENOMIC DNA]</scope>
    <source>
        <strain evidence="10 11">CBS 101075</strain>
    </source>
</reference>
<organism evidence="10 11">
    <name type="scientific">Byssochlamys spectabilis</name>
    <name type="common">Paecilomyces variotii</name>
    <dbReference type="NCBI Taxonomy" id="264951"/>
    <lineage>
        <taxon>Eukaryota</taxon>
        <taxon>Fungi</taxon>
        <taxon>Dikarya</taxon>
        <taxon>Ascomycota</taxon>
        <taxon>Pezizomycotina</taxon>
        <taxon>Eurotiomycetes</taxon>
        <taxon>Eurotiomycetidae</taxon>
        <taxon>Eurotiales</taxon>
        <taxon>Thermoascaceae</taxon>
        <taxon>Paecilomyces</taxon>
    </lineage>
</organism>
<evidence type="ECO:0000313" key="11">
    <source>
        <dbReference type="Proteomes" id="UP000283841"/>
    </source>
</evidence>
<dbReference type="PROSITE" id="PS00463">
    <property type="entry name" value="ZN2_CY6_FUNGAL_1"/>
    <property type="match status" value="1"/>
</dbReference>
<dbReference type="PROSITE" id="PS50048">
    <property type="entry name" value="ZN2_CY6_FUNGAL_2"/>
    <property type="match status" value="1"/>
</dbReference>
<sequence>MDRTTRRQRPPDPGPQSSRHRSKRIACRQCRQAKIRCELSTGGPIPCSRCRRMGHDCTLDTGYQRVNRRERLEELEKEVQHLRSSVSASRSVPNIPTPIESFHADASPVVEQGSSLVNEDIFLPDISAETLDHSTPVRAVRGQTPDEPATLALPSSSTAPRTLEFLHFTGTQISTLFQIFFHHYNPYAPLLDPAVSPDEYYARSPLLFWVIVLVASRRFSEEPGLLVSLTGPVKKILWDAIANPPHTWHIVQAILLACLWPFPTSSLSSDITPILLSAAHTVAVRLGLHRPEAIQDFSRTKRRLSPDEIKETARTWATCYIAAQTVSTTDGQTWVSSDWMVDRLCDGDITGMIPTSLKHQLMISRFMARVCQFMSGHPHGPTGLPRPGDGIPLLALLEREYTELCYGFSDNLSDENNVLLNGAGLQLYVFYLLETSDSDSRKRALLRAYKISTETISKLAHIDAGSDATQYSPISFFRVVCLASMFILKLIYSNLSIFLDIENGKRSFTSAMILSRRVSIEDNDLPGRTSKILTQLWSAQARSGQRDKEPGLKLKTRLAASLLHDSLWTWREEFGGQRSMENTPPGGMFCYILYAGLTNSPTDLRLIGTRGQNVSIQDPNSTTSQDVAYVDGLTLEDVVDAEILALLPFSLDADALLGVQG</sequence>
<keyword evidence="4" id="KW-0238">DNA-binding</keyword>
<dbReference type="PANTHER" id="PTHR31845">
    <property type="entry name" value="FINGER DOMAIN PROTEIN, PUTATIVE-RELATED"/>
    <property type="match status" value="1"/>
</dbReference>
<dbReference type="CDD" id="cd00067">
    <property type="entry name" value="GAL4"/>
    <property type="match status" value="1"/>
</dbReference>
<keyword evidence="3" id="KW-0805">Transcription regulation</keyword>
<keyword evidence="7" id="KW-0175">Coiled coil</keyword>
<protein>
    <recommendedName>
        <fullName evidence="9">Zn(2)-C6 fungal-type domain-containing protein</fullName>
    </recommendedName>
</protein>
<evidence type="ECO:0000256" key="1">
    <source>
        <dbReference type="ARBA" id="ARBA00004123"/>
    </source>
</evidence>
<name>A0A443HKA2_BYSSP</name>
<keyword evidence="6" id="KW-0539">Nucleus</keyword>
<evidence type="ECO:0000256" key="6">
    <source>
        <dbReference type="ARBA" id="ARBA00023242"/>
    </source>
</evidence>
<evidence type="ECO:0000256" key="5">
    <source>
        <dbReference type="ARBA" id="ARBA00023163"/>
    </source>
</evidence>
<dbReference type="RefSeq" id="XP_028481918.1">
    <property type="nucleotide sequence ID" value="XM_028625101.1"/>
</dbReference>
<dbReference type="Pfam" id="PF00172">
    <property type="entry name" value="Zn_clus"/>
    <property type="match status" value="1"/>
</dbReference>
<evidence type="ECO:0000313" key="10">
    <source>
        <dbReference type="EMBL" id="RWQ92273.1"/>
    </source>
</evidence>
<proteinExistence type="predicted"/>
<dbReference type="GO" id="GO:0005634">
    <property type="term" value="C:nucleus"/>
    <property type="evidence" value="ECO:0007669"/>
    <property type="project" value="UniProtKB-SubCell"/>
</dbReference>
<comment type="caution">
    <text evidence="10">The sequence shown here is derived from an EMBL/GenBank/DDBJ whole genome shotgun (WGS) entry which is preliminary data.</text>
</comment>
<evidence type="ECO:0000256" key="3">
    <source>
        <dbReference type="ARBA" id="ARBA00023015"/>
    </source>
</evidence>
<dbReference type="AlphaFoldDB" id="A0A443HKA2"/>
<feature type="coiled-coil region" evidence="7">
    <location>
        <begin position="65"/>
        <end position="92"/>
    </location>
</feature>
<dbReference type="Gene3D" id="4.10.240.10">
    <property type="entry name" value="Zn(2)-C6 fungal-type DNA-binding domain"/>
    <property type="match status" value="1"/>
</dbReference>
<dbReference type="PANTHER" id="PTHR31845:SF21">
    <property type="entry name" value="REGULATORY PROTEIN LEU3"/>
    <property type="match status" value="1"/>
</dbReference>
<dbReference type="GeneID" id="39594378"/>
<evidence type="ECO:0000256" key="4">
    <source>
        <dbReference type="ARBA" id="ARBA00023125"/>
    </source>
</evidence>
<dbReference type="VEuPathDB" id="FungiDB:C8Q69DRAFT_109029"/>